<comment type="similarity">
    <text evidence="2">Belongs to the complex I subunit 4 family.</text>
</comment>
<comment type="caution">
    <text evidence="10">The sequence shown here is derived from an EMBL/GenBank/DDBJ whole genome shotgun (WGS) entry which is preliminary data.</text>
</comment>
<feature type="transmembrane region" description="Helical" evidence="8">
    <location>
        <begin position="267"/>
        <end position="288"/>
    </location>
</feature>
<keyword evidence="4 8" id="KW-0812">Transmembrane</keyword>
<feature type="transmembrane region" description="Helical" evidence="8">
    <location>
        <begin position="295"/>
        <end position="317"/>
    </location>
</feature>
<organism evidence="10">
    <name type="scientific">mine drainage metagenome</name>
    <dbReference type="NCBI Taxonomy" id="410659"/>
    <lineage>
        <taxon>unclassified sequences</taxon>
        <taxon>metagenomes</taxon>
        <taxon>ecological metagenomes</taxon>
    </lineage>
</organism>
<comment type="subcellular location">
    <subcellularLocation>
        <location evidence="1">Cell membrane</location>
        <topology evidence="1">Multi-pass membrane protein</topology>
    </subcellularLocation>
</comment>
<dbReference type="Pfam" id="PF00361">
    <property type="entry name" value="Proton_antipo_M"/>
    <property type="match status" value="1"/>
</dbReference>
<sequence>MIPEFSLIFSVLALGIVLAALLDRRFSYYVGVLVTAIVLTAVLSIVAYEYILGTGVITQTYAYIPQFGVHVSFIATPISTILLVMAAVVLFAAAISSGRENTNRGSTVLMLIFGLASLGLFSASNLIMFFVFWDVGVIAMFFMISYMGAANRRSAALKFLVYSLGASAALLLGIILIYFGTPVHSFNIAYIISHGGLIPMKMQELIFALLFIAFMIKMPIFPLHSWMADAYTESSTQGSMLISGVLSKFGAYGMLLLFLMLPLGAKYGVYVLALAAISSFYAVFVAINQSDMKRLISYISMLDMSIILVGIASATVIGRDGSLYGMLAHGLGIALLFLVAGSIEGMFGSRSLKFIRGVVEGSAATAYSFMLGIFSMTGVPLTVGFVADLLIFLGAFGAFGLYGLLPLGAILIAGGLFYLVVSRSLVNSREKADASYLPTAEQKIGYAILLLFIFIFGMFPFILLKIVSL</sequence>
<feature type="transmembrane region" description="Helical" evidence="8">
    <location>
        <begin position="107"/>
        <end position="124"/>
    </location>
</feature>
<feature type="transmembrane region" description="Helical" evidence="8">
    <location>
        <begin position="323"/>
        <end position="343"/>
    </location>
</feature>
<evidence type="ECO:0000256" key="8">
    <source>
        <dbReference type="SAM" id="Phobius"/>
    </source>
</evidence>
<feature type="transmembrane region" description="Helical" evidence="8">
    <location>
        <begin position="240"/>
        <end position="261"/>
    </location>
</feature>
<protein>
    <submittedName>
        <fullName evidence="10">Proton-translocating NADH-quinone oxidoreductase, chain M</fullName>
    </submittedName>
</protein>
<evidence type="ECO:0000256" key="7">
    <source>
        <dbReference type="ARBA" id="ARBA00023136"/>
    </source>
</evidence>
<dbReference type="InterPro" id="IPR001750">
    <property type="entry name" value="ND/Mrp_TM"/>
</dbReference>
<dbReference type="GO" id="GO:0008137">
    <property type="term" value="F:NADH dehydrogenase (ubiquinone) activity"/>
    <property type="evidence" value="ECO:0007669"/>
    <property type="project" value="InterPro"/>
</dbReference>
<dbReference type="InterPro" id="IPR003918">
    <property type="entry name" value="NADH_UbQ_OxRdtase"/>
</dbReference>
<dbReference type="GO" id="GO:0042773">
    <property type="term" value="P:ATP synthesis coupled electron transport"/>
    <property type="evidence" value="ECO:0007669"/>
    <property type="project" value="InterPro"/>
</dbReference>
<dbReference type="PANTHER" id="PTHR42682:SF4">
    <property type="entry name" value="NADH-UBIQUINONE_PLASTOQUINONE"/>
    <property type="match status" value="1"/>
</dbReference>
<keyword evidence="6" id="KW-0560">Oxidoreductase</keyword>
<keyword evidence="7 8" id="KW-0472">Membrane</keyword>
<accession>T1APP9</accession>
<feature type="transmembrane region" description="Helical" evidence="8">
    <location>
        <begin position="399"/>
        <end position="421"/>
    </location>
</feature>
<feature type="domain" description="NADH:quinone oxidoreductase/Mrp antiporter transmembrane" evidence="9">
    <location>
        <begin position="123"/>
        <end position="398"/>
    </location>
</feature>
<name>T1APP9_9ZZZZ</name>
<reference evidence="10" key="2">
    <citation type="journal article" date="2014" name="ISME J.">
        <title>Microbial stratification in low pH oxic and suboxic macroscopic growths along an acid mine drainage.</title>
        <authorList>
            <person name="Mendez-Garcia C."/>
            <person name="Mesa V."/>
            <person name="Sprenger R.R."/>
            <person name="Richter M."/>
            <person name="Diez M.S."/>
            <person name="Solano J."/>
            <person name="Bargiela R."/>
            <person name="Golyshina O.V."/>
            <person name="Manteca A."/>
            <person name="Ramos J.L."/>
            <person name="Gallego J.R."/>
            <person name="Llorente I."/>
            <person name="Martins Dos Santos V.A."/>
            <person name="Jensen O.N."/>
            <person name="Pelaez A.I."/>
            <person name="Sanchez J."/>
            <person name="Ferrer M."/>
        </authorList>
    </citation>
    <scope>NUCLEOTIDE SEQUENCE</scope>
</reference>
<evidence type="ECO:0000256" key="5">
    <source>
        <dbReference type="ARBA" id="ARBA00022989"/>
    </source>
</evidence>
<feature type="transmembrane region" description="Helical" evidence="8">
    <location>
        <begin position="444"/>
        <end position="467"/>
    </location>
</feature>
<proteinExistence type="inferred from homology"/>
<evidence type="ECO:0000256" key="6">
    <source>
        <dbReference type="ARBA" id="ARBA00023002"/>
    </source>
</evidence>
<dbReference type="PANTHER" id="PTHR42682">
    <property type="entry name" value="HYDROGENASE-4 COMPONENT F"/>
    <property type="match status" value="1"/>
</dbReference>
<gene>
    <name evidence="10" type="ORF">B2A_04337</name>
</gene>
<dbReference type="PRINTS" id="PR01437">
    <property type="entry name" value="NUOXDRDTASE4"/>
</dbReference>
<dbReference type="AlphaFoldDB" id="T1APP9"/>
<feature type="transmembrane region" description="Helical" evidence="8">
    <location>
        <begin position="205"/>
        <end position="228"/>
    </location>
</feature>
<evidence type="ECO:0000256" key="4">
    <source>
        <dbReference type="ARBA" id="ARBA00022692"/>
    </source>
</evidence>
<evidence type="ECO:0000313" key="10">
    <source>
        <dbReference type="EMBL" id="EQD58483.1"/>
    </source>
</evidence>
<feature type="transmembrane region" description="Helical" evidence="8">
    <location>
        <begin position="29"/>
        <end position="51"/>
    </location>
</feature>
<evidence type="ECO:0000256" key="3">
    <source>
        <dbReference type="ARBA" id="ARBA00022475"/>
    </source>
</evidence>
<evidence type="ECO:0000256" key="1">
    <source>
        <dbReference type="ARBA" id="ARBA00004651"/>
    </source>
</evidence>
<dbReference type="InterPro" id="IPR052175">
    <property type="entry name" value="ComplexI-like_HydComp"/>
</dbReference>
<feature type="transmembrane region" description="Helical" evidence="8">
    <location>
        <begin position="130"/>
        <end position="147"/>
    </location>
</feature>
<keyword evidence="3" id="KW-1003">Cell membrane</keyword>
<dbReference type="EMBL" id="AUZZ01002908">
    <property type="protein sequence ID" value="EQD58483.1"/>
    <property type="molecule type" value="Genomic_DNA"/>
</dbReference>
<feature type="transmembrane region" description="Helical" evidence="8">
    <location>
        <begin position="159"/>
        <end position="179"/>
    </location>
</feature>
<keyword evidence="5 8" id="KW-1133">Transmembrane helix</keyword>
<feature type="transmembrane region" description="Helical" evidence="8">
    <location>
        <begin position="6"/>
        <end position="22"/>
    </location>
</feature>
<feature type="transmembrane region" description="Helical" evidence="8">
    <location>
        <begin position="71"/>
        <end position="95"/>
    </location>
</feature>
<evidence type="ECO:0000256" key="2">
    <source>
        <dbReference type="ARBA" id="ARBA00009025"/>
    </source>
</evidence>
<dbReference type="InterPro" id="IPR010227">
    <property type="entry name" value="NADH_Q_OxRdtase_chainM/4"/>
</dbReference>
<dbReference type="NCBIfam" id="TIGR01972">
    <property type="entry name" value="NDH_I_M"/>
    <property type="match status" value="1"/>
</dbReference>
<dbReference type="GO" id="GO:0016491">
    <property type="term" value="F:oxidoreductase activity"/>
    <property type="evidence" value="ECO:0007669"/>
    <property type="project" value="UniProtKB-KW"/>
</dbReference>
<evidence type="ECO:0000259" key="9">
    <source>
        <dbReference type="Pfam" id="PF00361"/>
    </source>
</evidence>
<feature type="transmembrane region" description="Helical" evidence="8">
    <location>
        <begin position="364"/>
        <end position="393"/>
    </location>
</feature>
<dbReference type="GO" id="GO:0005886">
    <property type="term" value="C:plasma membrane"/>
    <property type="evidence" value="ECO:0007669"/>
    <property type="project" value="UniProtKB-SubCell"/>
</dbReference>
<reference evidence="10" key="1">
    <citation type="submission" date="2013-08" db="EMBL/GenBank/DDBJ databases">
        <authorList>
            <person name="Mendez C."/>
            <person name="Richter M."/>
            <person name="Ferrer M."/>
            <person name="Sanchez J."/>
        </authorList>
    </citation>
    <scope>NUCLEOTIDE SEQUENCE</scope>
</reference>